<dbReference type="EMBL" id="OU963914">
    <property type="protein sequence ID" value="CAH0402812.1"/>
    <property type="molecule type" value="Genomic_DNA"/>
</dbReference>
<comment type="catalytic activity">
    <reaction evidence="8">
        <text>1-octadecanoyl-2-(4Z,7Z,10Z,13Z,16Z,19Z-docosahexaenoyl)-sn-glycerol + H2O = 2-(4Z,7Z,10Z,13Z,16Z,19Z-docosahexaenoyl)-glycerol + octadecanoate + H(+)</text>
        <dbReference type="Rhea" id="RHEA:77107"/>
        <dbReference type="ChEBI" id="CHEBI:15377"/>
        <dbReference type="ChEBI" id="CHEBI:15378"/>
        <dbReference type="ChEBI" id="CHEBI:25629"/>
        <dbReference type="ChEBI" id="CHEBI:77129"/>
        <dbReference type="ChEBI" id="CHEBI:186738"/>
    </reaction>
</comment>
<keyword evidence="2" id="KW-0378">Hydrolase</keyword>
<comment type="catalytic activity">
    <reaction evidence="11">
        <text>1-octadecanoyl-2-(5Z,8Z,11Z,14Z-eicosatetraenoyl)-sn-glycerol + H2O = 2-(5Z,8Z,11Z,14Z-eicosatetraenoyl)-glycerol + octadecanoate + H(+)</text>
        <dbReference type="Rhea" id="RHEA:38507"/>
        <dbReference type="ChEBI" id="CHEBI:15377"/>
        <dbReference type="ChEBI" id="CHEBI:15378"/>
        <dbReference type="ChEBI" id="CHEBI:25629"/>
        <dbReference type="ChEBI" id="CHEBI:52392"/>
        <dbReference type="ChEBI" id="CHEBI:75728"/>
    </reaction>
</comment>
<comment type="catalytic activity">
    <reaction evidence="5">
        <text>a 1,2-diacyl-sn-glycerol + H2O = a 2-acylglycerol + a fatty acid + H(+)</text>
        <dbReference type="Rhea" id="RHEA:33275"/>
        <dbReference type="ChEBI" id="CHEBI:15377"/>
        <dbReference type="ChEBI" id="CHEBI:15378"/>
        <dbReference type="ChEBI" id="CHEBI:17389"/>
        <dbReference type="ChEBI" id="CHEBI:17815"/>
        <dbReference type="ChEBI" id="CHEBI:28868"/>
        <dbReference type="EC" id="3.1.1.116"/>
    </reaction>
</comment>
<sequence>MKSIFITSKGLLKQTSFLRIVSRNAVNLSYKILGDEDLSDPDIAPLFILHGLLGMKKHWESLGKTMLSTTKRNAVVVDLRNHGDSPHVNSHKYQELAEDMIQLLDKLSVKRAYLVGHSMGGKTCMCISLMAPHRVAGLLVLDISPASAPYNILEYMPKVLNLMKAVEFKTNDIRSSRKQVKRALDDIVTEEKFMKAIISNIRVKNGVVGWACNLNTLIKHYKYISSFPREMLGKKYRGPTLFLGGQLSDYIPPDDLPKIKAYFPLAVIQYIPKTGHFLHVDDPRAFLEYVISFSRSLEGD</sequence>
<evidence type="ECO:0000256" key="7">
    <source>
        <dbReference type="ARBA" id="ARBA00044064"/>
    </source>
</evidence>
<feature type="domain" description="AB hydrolase-1" evidence="12">
    <location>
        <begin position="45"/>
        <end position="283"/>
    </location>
</feature>
<evidence type="ECO:0000256" key="1">
    <source>
        <dbReference type="ARBA" id="ARBA00008645"/>
    </source>
</evidence>
<keyword evidence="14" id="KW-1185">Reference proteome</keyword>
<reference evidence="13" key="1">
    <citation type="submission" date="2021-12" db="EMBL/GenBank/DDBJ databases">
        <authorList>
            <person name="King R."/>
        </authorList>
    </citation>
    <scope>NUCLEOTIDE SEQUENCE</scope>
</reference>
<name>A0ABN8B467_CHISP</name>
<organism evidence="13 14">
    <name type="scientific">Chilo suppressalis</name>
    <name type="common">Asiatic rice borer moth</name>
    <dbReference type="NCBI Taxonomy" id="168631"/>
    <lineage>
        <taxon>Eukaryota</taxon>
        <taxon>Metazoa</taxon>
        <taxon>Ecdysozoa</taxon>
        <taxon>Arthropoda</taxon>
        <taxon>Hexapoda</taxon>
        <taxon>Insecta</taxon>
        <taxon>Pterygota</taxon>
        <taxon>Neoptera</taxon>
        <taxon>Endopterygota</taxon>
        <taxon>Lepidoptera</taxon>
        <taxon>Glossata</taxon>
        <taxon>Ditrysia</taxon>
        <taxon>Pyraloidea</taxon>
        <taxon>Crambidae</taxon>
        <taxon>Crambinae</taxon>
        <taxon>Chilo</taxon>
    </lineage>
</organism>
<comment type="catalytic activity">
    <reaction evidence="6">
        <text>a 1,3-diacyl-sn-glycerol + H2O = a 1-acyl-sn-glycerol + a fatty acid + H(+)</text>
        <dbReference type="Rhea" id="RHEA:38503"/>
        <dbReference type="ChEBI" id="CHEBI:15377"/>
        <dbReference type="ChEBI" id="CHEBI:15378"/>
        <dbReference type="ChEBI" id="CHEBI:28868"/>
        <dbReference type="ChEBI" id="CHEBI:64683"/>
        <dbReference type="ChEBI" id="CHEBI:77272"/>
    </reaction>
</comment>
<evidence type="ECO:0000256" key="4">
    <source>
        <dbReference type="ARBA" id="ARBA00042703"/>
    </source>
</evidence>
<evidence type="ECO:0000256" key="5">
    <source>
        <dbReference type="ARBA" id="ARBA00043667"/>
    </source>
</evidence>
<evidence type="ECO:0000259" key="12">
    <source>
        <dbReference type="Pfam" id="PF00561"/>
    </source>
</evidence>
<dbReference type="Pfam" id="PF00561">
    <property type="entry name" value="Abhydrolase_1"/>
    <property type="match status" value="1"/>
</dbReference>
<evidence type="ECO:0000256" key="10">
    <source>
        <dbReference type="ARBA" id="ARBA00048513"/>
    </source>
</evidence>
<evidence type="ECO:0000256" key="9">
    <source>
        <dbReference type="ARBA" id="ARBA00048504"/>
    </source>
</evidence>
<evidence type="ECO:0000256" key="8">
    <source>
        <dbReference type="ARBA" id="ARBA00048283"/>
    </source>
</evidence>
<comment type="catalytic activity">
    <reaction evidence="9">
        <text>1,2-didecanoylglycerol + H2O = decanoylglycerol + decanoate + H(+)</text>
        <dbReference type="Rhea" id="RHEA:48596"/>
        <dbReference type="ChEBI" id="CHEBI:11152"/>
        <dbReference type="ChEBI" id="CHEBI:15377"/>
        <dbReference type="ChEBI" id="CHEBI:15378"/>
        <dbReference type="ChEBI" id="CHEBI:27689"/>
        <dbReference type="ChEBI" id="CHEBI:90605"/>
    </reaction>
</comment>
<comment type="similarity">
    <text evidence="1">Belongs to the AB hydrolase superfamily.</text>
</comment>
<dbReference type="PANTHER" id="PTHR46118:SF4">
    <property type="entry name" value="PROTEIN ABHD11"/>
    <property type="match status" value="1"/>
</dbReference>
<comment type="catalytic activity">
    <reaction evidence="10">
        <text>1-octadecanoyl-2-(9Z-octadecenoyl)-sn-glycerol + H2O = 2-(9Z-octadecenoyl)-glycerol + octadecanoate + H(+)</text>
        <dbReference type="Rhea" id="RHEA:77103"/>
        <dbReference type="ChEBI" id="CHEBI:15377"/>
        <dbReference type="ChEBI" id="CHEBI:15378"/>
        <dbReference type="ChEBI" id="CHEBI:25629"/>
        <dbReference type="ChEBI" id="CHEBI:73990"/>
        <dbReference type="ChEBI" id="CHEBI:75468"/>
    </reaction>
</comment>
<evidence type="ECO:0000313" key="14">
    <source>
        <dbReference type="Proteomes" id="UP001153292"/>
    </source>
</evidence>
<evidence type="ECO:0000256" key="11">
    <source>
        <dbReference type="ARBA" id="ARBA00048919"/>
    </source>
</evidence>
<evidence type="ECO:0000256" key="6">
    <source>
        <dbReference type="ARBA" id="ARBA00043742"/>
    </source>
</evidence>
<protein>
    <recommendedName>
        <fullName evidence="7">sn-1-specific diacylglycerol lipase ABHD11</fullName>
        <ecNumber evidence="3">3.1.1.116</ecNumber>
    </recommendedName>
    <alternativeName>
        <fullName evidence="4">Alpha/beta hydrolase domain-containing protein 11</fullName>
    </alternativeName>
</protein>
<gene>
    <name evidence="13" type="ORF">CHILSU_LOCUS6061</name>
</gene>
<evidence type="ECO:0000256" key="3">
    <source>
        <dbReference type="ARBA" id="ARBA00026104"/>
    </source>
</evidence>
<evidence type="ECO:0000256" key="2">
    <source>
        <dbReference type="ARBA" id="ARBA00022801"/>
    </source>
</evidence>
<dbReference type="PANTHER" id="PTHR46118">
    <property type="entry name" value="PROTEIN ABHD11"/>
    <property type="match status" value="1"/>
</dbReference>
<dbReference type="InterPro" id="IPR000073">
    <property type="entry name" value="AB_hydrolase_1"/>
</dbReference>
<dbReference type="SUPFAM" id="SSF53474">
    <property type="entry name" value="alpha/beta-Hydrolases"/>
    <property type="match status" value="1"/>
</dbReference>
<dbReference type="EC" id="3.1.1.116" evidence="3"/>
<dbReference type="Proteomes" id="UP001153292">
    <property type="component" value="Chromosome 21"/>
</dbReference>
<dbReference type="InterPro" id="IPR029058">
    <property type="entry name" value="AB_hydrolase_fold"/>
</dbReference>
<proteinExistence type="inferred from homology"/>
<dbReference type="Gene3D" id="3.40.50.1820">
    <property type="entry name" value="alpha/beta hydrolase"/>
    <property type="match status" value="1"/>
</dbReference>
<accession>A0ABN8B467</accession>
<evidence type="ECO:0000313" key="13">
    <source>
        <dbReference type="EMBL" id="CAH0402812.1"/>
    </source>
</evidence>